<sequence>MSDITIKVKNLNKVYKLYDRSIDRMKEALSISKKKYSRDYYALKNISFEIKRGETVGIIGTNGSGKSTLLKIITGVLTQTSGDIQVNGKISALLELGAGFNPEYTGLENIYLNGTMMGYSKEDMDNRVDSITEFADIGDFLNQPIKTYSSGMFVRLAFSLSINVEPDILILDEALAVGDVKFQLKCFNKIDEFKKNGKTIVIVSHDIDSIRKFCDKVIWIENGEKKEYGDVRRISSKYLEYLLGGDCSSDHNIISDENKIDAIMENFEYNKFSINYIYRWGEHKDIIKIAILNNSYNYEQNIQIFEKIQLKFFLLLSDDIIRNDNLFLSIGIKNSKGQEVLWATTEVGMLSLNGNKDTFKVFFDIDNILAPGSYSVVASMEYRDDYSAVKDPYYLDYIDGIFLFNVLSDGKKVYSPVFTNYKVYIEDN</sequence>
<dbReference type="EMBL" id="ALNK01000015">
    <property type="protein sequence ID" value="EJU23448.1"/>
    <property type="molecule type" value="Genomic_DNA"/>
</dbReference>
<proteinExistence type="inferred from homology"/>
<dbReference type="SUPFAM" id="SSF52540">
    <property type="entry name" value="P-loop containing nucleoside triphosphate hydrolases"/>
    <property type="match status" value="1"/>
</dbReference>
<dbReference type="PROSITE" id="PS00211">
    <property type="entry name" value="ABC_TRANSPORTER_1"/>
    <property type="match status" value="1"/>
</dbReference>
<dbReference type="GO" id="GO:0016887">
    <property type="term" value="F:ATP hydrolysis activity"/>
    <property type="evidence" value="ECO:0007669"/>
    <property type="project" value="InterPro"/>
</dbReference>
<dbReference type="InterPro" id="IPR003439">
    <property type="entry name" value="ABC_transporter-like_ATP-bd"/>
</dbReference>
<dbReference type="InterPro" id="IPR015860">
    <property type="entry name" value="ABC_transpr_TagH-like"/>
</dbReference>
<evidence type="ECO:0000256" key="1">
    <source>
        <dbReference type="ARBA" id="ARBA00005417"/>
    </source>
</evidence>
<comment type="similarity">
    <text evidence="1">Belongs to the ABC transporter superfamily.</text>
</comment>
<keyword evidence="4 6" id="KW-0067">ATP-binding</keyword>
<dbReference type="Gene3D" id="3.40.50.300">
    <property type="entry name" value="P-loop containing nucleotide triphosphate hydrolases"/>
    <property type="match status" value="1"/>
</dbReference>
<evidence type="ECO:0000256" key="4">
    <source>
        <dbReference type="ARBA" id="ARBA00022840"/>
    </source>
</evidence>
<dbReference type="InterPro" id="IPR003593">
    <property type="entry name" value="AAA+_ATPase"/>
</dbReference>
<evidence type="ECO:0000259" key="5">
    <source>
        <dbReference type="PROSITE" id="PS50893"/>
    </source>
</evidence>
<keyword evidence="7" id="KW-1185">Reference proteome</keyword>
<evidence type="ECO:0000256" key="2">
    <source>
        <dbReference type="ARBA" id="ARBA00022448"/>
    </source>
</evidence>
<dbReference type="Pfam" id="PF14524">
    <property type="entry name" value="Wzt_C"/>
    <property type="match status" value="1"/>
</dbReference>
<dbReference type="Proteomes" id="UP000005244">
    <property type="component" value="Unassembled WGS sequence"/>
</dbReference>
<evidence type="ECO:0000313" key="7">
    <source>
        <dbReference type="Proteomes" id="UP000005244"/>
    </source>
</evidence>
<evidence type="ECO:0000256" key="3">
    <source>
        <dbReference type="ARBA" id="ARBA00022741"/>
    </source>
</evidence>
<dbReference type="CDD" id="cd10147">
    <property type="entry name" value="Wzt_C-like"/>
    <property type="match status" value="1"/>
</dbReference>
<organism evidence="6 7">
    <name type="scientific">Peptoanaerobacter stomatis</name>
    <dbReference type="NCBI Taxonomy" id="796937"/>
    <lineage>
        <taxon>Bacteria</taxon>
        <taxon>Bacillati</taxon>
        <taxon>Bacillota</taxon>
        <taxon>Clostridia</taxon>
        <taxon>Peptostreptococcales</taxon>
        <taxon>Filifactoraceae</taxon>
        <taxon>Peptoanaerobacter</taxon>
    </lineage>
</organism>
<dbReference type="InterPro" id="IPR050683">
    <property type="entry name" value="Bact_Polysacc_Export_ATP-bd"/>
</dbReference>
<gene>
    <name evidence="6" type="ORF">HMPREF1143_2040</name>
</gene>
<dbReference type="PANTHER" id="PTHR46743:SF2">
    <property type="entry name" value="TEICHOIC ACIDS EXPORT ATP-BINDING PROTEIN TAGH"/>
    <property type="match status" value="1"/>
</dbReference>
<dbReference type="InterPro" id="IPR027417">
    <property type="entry name" value="P-loop_NTPase"/>
</dbReference>
<keyword evidence="3" id="KW-0547">Nucleotide-binding</keyword>
<dbReference type="Gene3D" id="2.70.50.60">
    <property type="entry name" value="abc- transporter (atp binding component) like domain"/>
    <property type="match status" value="1"/>
</dbReference>
<dbReference type="SMART" id="SM00382">
    <property type="entry name" value="AAA"/>
    <property type="match status" value="1"/>
</dbReference>
<dbReference type="GO" id="GO:0005524">
    <property type="term" value="F:ATP binding"/>
    <property type="evidence" value="ECO:0007669"/>
    <property type="project" value="UniProtKB-KW"/>
</dbReference>
<evidence type="ECO:0000313" key="6">
    <source>
        <dbReference type="EMBL" id="EJU23448.1"/>
    </source>
</evidence>
<dbReference type="RefSeq" id="WP_009530640.1">
    <property type="nucleotide sequence ID" value="NZ_ALNK01000015.1"/>
</dbReference>
<dbReference type="Pfam" id="PF00005">
    <property type="entry name" value="ABC_tran"/>
    <property type="match status" value="1"/>
</dbReference>
<comment type="caution">
    <text evidence="6">The sequence shown here is derived from an EMBL/GenBank/DDBJ whole genome shotgun (WGS) entry which is preliminary data.</text>
</comment>
<reference evidence="6 7" key="1">
    <citation type="submission" date="2012-07" db="EMBL/GenBank/DDBJ databases">
        <authorList>
            <person name="Durkin A.S."/>
            <person name="McCorrison J."/>
            <person name="Torralba M."/>
            <person name="Gillis M."/>
            <person name="Methe B."/>
            <person name="Sutton G."/>
            <person name="Nelson K.E."/>
        </authorList>
    </citation>
    <scope>NUCLEOTIDE SEQUENCE [LARGE SCALE GENOMIC DNA]</scope>
    <source>
        <strain evidence="6 7">OBRC8</strain>
    </source>
</reference>
<dbReference type="InterPro" id="IPR017871">
    <property type="entry name" value="ABC_transporter-like_CS"/>
</dbReference>
<dbReference type="PANTHER" id="PTHR46743">
    <property type="entry name" value="TEICHOIC ACIDS EXPORT ATP-BINDING PROTEIN TAGH"/>
    <property type="match status" value="1"/>
</dbReference>
<dbReference type="GO" id="GO:0140359">
    <property type="term" value="F:ABC-type transporter activity"/>
    <property type="evidence" value="ECO:0007669"/>
    <property type="project" value="InterPro"/>
</dbReference>
<name>J6HLV3_9FIRM</name>
<dbReference type="GO" id="GO:0016020">
    <property type="term" value="C:membrane"/>
    <property type="evidence" value="ECO:0007669"/>
    <property type="project" value="InterPro"/>
</dbReference>
<accession>J6HLV3</accession>
<protein>
    <submittedName>
        <fullName evidence="6">ABC transporter, ATP-binding protein</fullName>
    </submittedName>
</protein>
<dbReference type="PROSITE" id="PS50893">
    <property type="entry name" value="ABC_TRANSPORTER_2"/>
    <property type="match status" value="1"/>
</dbReference>
<dbReference type="CDD" id="cd03220">
    <property type="entry name" value="ABC_KpsT_Wzt"/>
    <property type="match status" value="1"/>
</dbReference>
<dbReference type="InterPro" id="IPR029439">
    <property type="entry name" value="Wzt_C"/>
</dbReference>
<dbReference type="PATRIC" id="fig|796941.3.peg.681"/>
<feature type="domain" description="ABC transporter" evidence="5">
    <location>
        <begin position="6"/>
        <end position="247"/>
    </location>
</feature>
<dbReference type="AlphaFoldDB" id="J6HLV3"/>
<keyword evidence="2" id="KW-0813">Transport</keyword>